<evidence type="ECO:0000313" key="4">
    <source>
        <dbReference type="EMBL" id="CAH2078253.1"/>
    </source>
</evidence>
<dbReference type="AlphaFoldDB" id="A0AAU9T1S3"/>
<sequence length="122" mass="12839">MASKNITTIMALYLTFNLVLLGFTSAQPPVAQPDECPIDLLRLDVCADLLVSIRIILPSREVTECCTLLAQVGGPAAAVCACEAASIRILNIITVPVLNLRVNRLLSLCPGVPLPPGGVSCN</sequence>
<dbReference type="SUPFAM" id="SSF47699">
    <property type="entry name" value="Bifunctional inhibitor/lipid-transfer protein/seed storage 2S albumin"/>
    <property type="match status" value="1"/>
</dbReference>
<proteinExistence type="inferred from homology"/>
<keyword evidence="5" id="KW-1185">Reference proteome</keyword>
<reference evidence="4 5" key="1">
    <citation type="submission" date="2022-03" db="EMBL/GenBank/DDBJ databases">
        <authorList>
            <person name="Nunn A."/>
            <person name="Chopra R."/>
            <person name="Nunn A."/>
            <person name="Contreras Garrido A."/>
        </authorList>
    </citation>
    <scope>NUCLEOTIDE SEQUENCE [LARGE SCALE GENOMIC DNA]</scope>
</reference>
<protein>
    <recommendedName>
        <fullName evidence="3">Hydrophobic seed protein domain-containing protein</fullName>
    </recommendedName>
</protein>
<dbReference type="EMBL" id="OU466863">
    <property type="protein sequence ID" value="CAH2078253.1"/>
    <property type="molecule type" value="Genomic_DNA"/>
</dbReference>
<dbReference type="PANTHER" id="PTHR31731">
    <property type="match status" value="1"/>
</dbReference>
<evidence type="ECO:0000313" key="5">
    <source>
        <dbReference type="Proteomes" id="UP000836841"/>
    </source>
</evidence>
<dbReference type="InterPro" id="IPR027923">
    <property type="entry name" value="Hydrophob_seed_dom"/>
</dbReference>
<evidence type="ECO:0000256" key="2">
    <source>
        <dbReference type="SAM" id="SignalP"/>
    </source>
</evidence>
<dbReference type="InterPro" id="IPR051636">
    <property type="entry name" value="Plant_LTP/defense-related"/>
</dbReference>
<keyword evidence="2" id="KW-0732">Signal</keyword>
<gene>
    <name evidence="4" type="ORF">TAV2_LOCUS22908</name>
</gene>
<evidence type="ECO:0000256" key="1">
    <source>
        <dbReference type="ARBA" id="ARBA00008965"/>
    </source>
</evidence>
<comment type="similarity">
    <text evidence="1">Belongs to the plant LTP family. PEARLI1 subfamily.</text>
</comment>
<dbReference type="InterPro" id="IPR036312">
    <property type="entry name" value="Bifun_inhib/LTP/seed_sf"/>
</dbReference>
<evidence type="ECO:0000259" key="3">
    <source>
        <dbReference type="Pfam" id="PF14547"/>
    </source>
</evidence>
<accession>A0AAU9T1S3</accession>
<dbReference type="Gene3D" id="1.10.110.10">
    <property type="entry name" value="Plant lipid-transfer and hydrophobic proteins"/>
    <property type="match status" value="1"/>
</dbReference>
<organism evidence="4 5">
    <name type="scientific">Thlaspi arvense</name>
    <name type="common">Field penny-cress</name>
    <dbReference type="NCBI Taxonomy" id="13288"/>
    <lineage>
        <taxon>Eukaryota</taxon>
        <taxon>Viridiplantae</taxon>
        <taxon>Streptophyta</taxon>
        <taxon>Embryophyta</taxon>
        <taxon>Tracheophyta</taxon>
        <taxon>Spermatophyta</taxon>
        <taxon>Magnoliopsida</taxon>
        <taxon>eudicotyledons</taxon>
        <taxon>Gunneridae</taxon>
        <taxon>Pentapetalae</taxon>
        <taxon>rosids</taxon>
        <taxon>malvids</taxon>
        <taxon>Brassicales</taxon>
        <taxon>Brassicaceae</taxon>
        <taxon>Thlaspideae</taxon>
        <taxon>Thlaspi</taxon>
    </lineage>
</organism>
<name>A0AAU9T1S3_THLAR</name>
<feature type="domain" description="Hydrophobic seed protein" evidence="3">
    <location>
        <begin position="36"/>
        <end position="121"/>
    </location>
</feature>
<dbReference type="Pfam" id="PF14547">
    <property type="entry name" value="Hydrophob_seed"/>
    <property type="match status" value="1"/>
</dbReference>
<dbReference type="Proteomes" id="UP000836841">
    <property type="component" value="Chromosome 7"/>
</dbReference>
<feature type="chain" id="PRO_5043347683" description="Hydrophobic seed protein domain-containing protein" evidence="2">
    <location>
        <begin position="27"/>
        <end position="122"/>
    </location>
</feature>
<feature type="signal peptide" evidence="2">
    <location>
        <begin position="1"/>
        <end position="26"/>
    </location>
</feature>